<gene>
    <name evidence="2" type="ORF">NDU88_009064</name>
</gene>
<proteinExistence type="predicted"/>
<dbReference type="AlphaFoldDB" id="A0AAV7RXI2"/>
<accession>A0AAV7RXI2</accession>
<comment type="caution">
    <text evidence="2">The sequence shown here is derived from an EMBL/GenBank/DDBJ whole genome shotgun (WGS) entry which is preliminary data.</text>
</comment>
<organism evidence="2 3">
    <name type="scientific">Pleurodeles waltl</name>
    <name type="common">Iberian ribbed newt</name>
    <dbReference type="NCBI Taxonomy" id="8319"/>
    <lineage>
        <taxon>Eukaryota</taxon>
        <taxon>Metazoa</taxon>
        <taxon>Chordata</taxon>
        <taxon>Craniata</taxon>
        <taxon>Vertebrata</taxon>
        <taxon>Euteleostomi</taxon>
        <taxon>Amphibia</taxon>
        <taxon>Batrachia</taxon>
        <taxon>Caudata</taxon>
        <taxon>Salamandroidea</taxon>
        <taxon>Salamandridae</taxon>
        <taxon>Pleurodelinae</taxon>
        <taxon>Pleurodeles</taxon>
    </lineage>
</organism>
<sequence length="195" mass="20638">MALESRKRRLWWGPEIGRLRQTEVRLQCCSALRVVAAILPGLGQRSDSGDPTACRVTSAANEAVPSGGKEAVSPLDGPAAGCRAPVLCHIRRFPWLKEAPSEDLTITAVQAGLIILDRGQTQERMRRTPSHQAEVSMDPWKGRGPLSRGGVATGTAVARVGPGLTRGLLAEGCPPEGCPQHEKQAVAGSLPMGPL</sequence>
<feature type="region of interest" description="Disordered" evidence="1">
    <location>
        <begin position="122"/>
        <end position="150"/>
    </location>
</feature>
<protein>
    <submittedName>
        <fullName evidence="2">Uncharacterized protein</fullName>
    </submittedName>
</protein>
<name>A0AAV7RXI2_PLEWA</name>
<evidence type="ECO:0000256" key="1">
    <source>
        <dbReference type="SAM" id="MobiDB-lite"/>
    </source>
</evidence>
<evidence type="ECO:0000313" key="2">
    <source>
        <dbReference type="EMBL" id="KAJ1156341.1"/>
    </source>
</evidence>
<keyword evidence="3" id="KW-1185">Reference proteome</keyword>
<evidence type="ECO:0000313" key="3">
    <source>
        <dbReference type="Proteomes" id="UP001066276"/>
    </source>
</evidence>
<dbReference type="EMBL" id="JANPWB010000009">
    <property type="protein sequence ID" value="KAJ1156341.1"/>
    <property type="molecule type" value="Genomic_DNA"/>
</dbReference>
<reference evidence="2" key="1">
    <citation type="journal article" date="2022" name="bioRxiv">
        <title>Sequencing and chromosome-scale assembly of the giantPleurodeles waltlgenome.</title>
        <authorList>
            <person name="Brown T."/>
            <person name="Elewa A."/>
            <person name="Iarovenko S."/>
            <person name="Subramanian E."/>
            <person name="Araus A.J."/>
            <person name="Petzold A."/>
            <person name="Susuki M."/>
            <person name="Suzuki K.-i.T."/>
            <person name="Hayashi T."/>
            <person name="Toyoda A."/>
            <person name="Oliveira C."/>
            <person name="Osipova E."/>
            <person name="Leigh N.D."/>
            <person name="Simon A."/>
            <person name="Yun M.H."/>
        </authorList>
    </citation>
    <scope>NUCLEOTIDE SEQUENCE</scope>
    <source>
        <strain evidence="2">20211129_DDA</strain>
        <tissue evidence="2">Liver</tissue>
    </source>
</reference>
<dbReference type="Proteomes" id="UP001066276">
    <property type="component" value="Chromosome 5"/>
</dbReference>